<gene>
    <name evidence="2" type="ORF">C8E87_3935</name>
</gene>
<keyword evidence="3" id="KW-1185">Reference proteome</keyword>
<feature type="region of interest" description="Disordered" evidence="1">
    <location>
        <begin position="135"/>
        <end position="164"/>
    </location>
</feature>
<organism evidence="2 3">
    <name type="scientific">Paractinoplanes brasiliensis</name>
    <dbReference type="NCBI Taxonomy" id="52695"/>
    <lineage>
        <taxon>Bacteria</taxon>
        <taxon>Bacillati</taxon>
        <taxon>Actinomycetota</taxon>
        <taxon>Actinomycetes</taxon>
        <taxon>Micromonosporales</taxon>
        <taxon>Micromonosporaceae</taxon>
        <taxon>Paractinoplanes</taxon>
    </lineage>
</organism>
<accession>A0A4R6JU56</accession>
<evidence type="ECO:0008006" key="4">
    <source>
        <dbReference type="Google" id="ProtNLM"/>
    </source>
</evidence>
<feature type="compositionally biased region" description="Basic and acidic residues" evidence="1">
    <location>
        <begin position="412"/>
        <end position="428"/>
    </location>
</feature>
<dbReference type="EMBL" id="SNWR01000001">
    <property type="protein sequence ID" value="TDO40224.1"/>
    <property type="molecule type" value="Genomic_DNA"/>
</dbReference>
<proteinExistence type="predicted"/>
<name>A0A4R6JU56_9ACTN</name>
<feature type="compositionally biased region" description="Polar residues" evidence="1">
    <location>
        <begin position="246"/>
        <end position="259"/>
    </location>
</feature>
<protein>
    <recommendedName>
        <fullName evidence="4">PPE family protein</fullName>
    </recommendedName>
</protein>
<dbReference type="OrthoDB" id="3384464at2"/>
<evidence type="ECO:0000313" key="3">
    <source>
        <dbReference type="Proteomes" id="UP000294901"/>
    </source>
</evidence>
<reference evidence="2 3" key="1">
    <citation type="submission" date="2019-03" db="EMBL/GenBank/DDBJ databases">
        <title>Sequencing the genomes of 1000 actinobacteria strains.</title>
        <authorList>
            <person name="Klenk H.-P."/>
        </authorList>
    </citation>
    <scope>NUCLEOTIDE SEQUENCE [LARGE SCALE GENOMIC DNA]</scope>
    <source>
        <strain evidence="2 3">DSM 43805</strain>
    </source>
</reference>
<feature type="region of interest" description="Disordered" evidence="1">
    <location>
        <begin position="384"/>
        <end position="459"/>
    </location>
</feature>
<dbReference type="RefSeq" id="WP_133874429.1">
    <property type="nucleotide sequence ID" value="NZ_BOMD01000001.1"/>
</dbReference>
<feature type="compositionally biased region" description="Polar residues" evidence="1">
    <location>
        <begin position="191"/>
        <end position="204"/>
    </location>
</feature>
<evidence type="ECO:0000256" key="1">
    <source>
        <dbReference type="SAM" id="MobiDB-lite"/>
    </source>
</evidence>
<dbReference type="Proteomes" id="UP000294901">
    <property type="component" value="Unassembled WGS sequence"/>
</dbReference>
<evidence type="ECO:0000313" key="2">
    <source>
        <dbReference type="EMBL" id="TDO40224.1"/>
    </source>
</evidence>
<sequence length="459" mass="46721">MLIAAGGGGAGGTPWGLMTMQDMQAYIQNPDTDQHYKLLTGWKRSADLINEHRWQVENYRDNLAAAWPPEKNAAAEAYITRLNELIANLEETYEAALANHDAFASATLSISLAQREMDELAHEYSANEQALAAYNAKPPTPSGQPSPTPSPSPSGEQPPVAPGRQEELHRKAVTLLNGVSADLAQAQVNVRTPTLYQPGQSRQDPPSGGDGTTYVPPPIPPITPSYEPVGGSGSSTRPSVPFPAPTASQPVVTSPTSQPGLILGGTNPQTVAPPATGIPTPPSQLPGSGPITNPGLIPSSGAGLVPTKPGFGPTGGTTIVPPTTGLNRGTGLPREGFGRSTAAGSLHVMPPGGMIGGAPGAGIVQPGASRSGVARVNPVGGVIGGGASSGTPGNRGVLGSNPGTALGPTGGRRMDRNNPSEAGTHWDPDNPWATLEGVAPVVLPPRQQRIDPGPAIGLG</sequence>
<feature type="compositionally biased region" description="Low complexity" evidence="1">
    <location>
        <begin position="306"/>
        <end position="325"/>
    </location>
</feature>
<feature type="compositionally biased region" description="Pro residues" evidence="1">
    <location>
        <begin position="138"/>
        <end position="152"/>
    </location>
</feature>
<comment type="caution">
    <text evidence="2">The sequence shown here is derived from an EMBL/GenBank/DDBJ whole genome shotgun (WGS) entry which is preliminary data.</text>
</comment>
<feature type="region of interest" description="Disordered" evidence="1">
    <location>
        <begin position="191"/>
        <end position="351"/>
    </location>
</feature>
<dbReference type="AlphaFoldDB" id="A0A4R6JU56"/>